<dbReference type="PANTHER" id="PTHR13799">
    <property type="entry name" value="NGG1 INTERACTING FACTOR 3"/>
    <property type="match status" value="1"/>
</dbReference>
<dbReference type="RefSeq" id="WP_244772365.1">
    <property type="nucleotide sequence ID" value="NZ_CP094929.1"/>
</dbReference>
<dbReference type="InterPro" id="IPR002678">
    <property type="entry name" value="DUF34/NIF3"/>
</dbReference>
<name>A0ABY4D9N2_9SPIR</name>
<accession>A0ABY4D9N2</accession>
<keyword evidence="2" id="KW-0479">Metal-binding</keyword>
<comment type="similarity">
    <text evidence="1">Belongs to the GTP cyclohydrolase I type 2/NIF3 family.</text>
</comment>
<evidence type="ECO:0000313" key="3">
    <source>
        <dbReference type="EMBL" id="UOM50989.1"/>
    </source>
</evidence>
<evidence type="ECO:0000256" key="2">
    <source>
        <dbReference type="ARBA" id="ARBA00022723"/>
    </source>
</evidence>
<dbReference type="Gene3D" id="3.40.1390.30">
    <property type="entry name" value="NIF3 (NGG1p interacting factor 3)-like"/>
    <property type="match status" value="2"/>
</dbReference>
<dbReference type="EMBL" id="CP094929">
    <property type="protein sequence ID" value="UOM50989.1"/>
    <property type="molecule type" value="Genomic_DNA"/>
</dbReference>
<evidence type="ECO:0000313" key="4">
    <source>
        <dbReference type="Proteomes" id="UP000829708"/>
    </source>
</evidence>
<evidence type="ECO:0000256" key="1">
    <source>
        <dbReference type="ARBA" id="ARBA00006964"/>
    </source>
</evidence>
<proteinExistence type="inferred from homology"/>
<dbReference type="SUPFAM" id="SSF102705">
    <property type="entry name" value="NIF3 (NGG1p interacting factor 3)-like"/>
    <property type="match status" value="1"/>
</dbReference>
<keyword evidence="4" id="KW-1185">Reference proteome</keyword>
<dbReference type="InterPro" id="IPR036069">
    <property type="entry name" value="DUF34/NIF3_sf"/>
</dbReference>
<organism evidence="3 4">
    <name type="scientific">Sphaerochaeta associata</name>
    <dbReference type="NCBI Taxonomy" id="1129264"/>
    <lineage>
        <taxon>Bacteria</taxon>
        <taxon>Pseudomonadati</taxon>
        <taxon>Spirochaetota</taxon>
        <taxon>Spirochaetia</taxon>
        <taxon>Spirochaetales</taxon>
        <taxon>Sphaerochaetaceae</taxon>
        <taxon>Sphaerochaeta</taxon>
    </lineage>
</organism>
<dbReference type="NCBIfam" id="TIGR00486">
    <property type="entry name" value="YbgI_SA1388"/>
    <property type="match status" value="1"/>
</dbReference>
<dbReference type="Proteomes" id="UP000829708">
    <property type="component" value="Chromosome"/>
</dbReference>
<gene>
    <name evidence="3" type="ORF">MUG09_15640</name>
</gene>
<sequence length="250" mass="26917">MKRSELVTYLDAYLEVASFEGIDRSMNSLVVGPLDREVHTVAFAVDACQAVFEGAIEAGADLLVVHHGLFWGQPLAVCGPHYTRLKTLIEGNLDVYAAHLPLDAHSEVGNNITIARKLGLQDIQGFAEHKGRMLGFKGTLADGRSAEWISARLGFKNPLILPFGDEVIHRVGIVSGGASSDVLAALSDGLDCFITGEFEHQYYHDAAEGGITVIAGGHYVTETFGPLALMEHIRETFSLNVVFVANPTGL</sequence>
<dbReference type="Pfam" id="PF01784">
    <property type="entry name" value="DUF34_NIF3"/>
    <property type="match status" value="1"/>
</dbReference>
<reference evidence="4" key="1">
    <citation type="journal article" date="2024" name="J Bioinform Genom">
        <title>Complete genome sequence of the type strain bacterium Sphaerochaeta associata GLS2t (VKM B-2742)t.</title>
        <authorList>
            <person name="Troshina O.Y."/>
            <person name="Tepeeva A.N."/>
            <person name="Arzamasceva V.O."/>
            <person name="Whitman W.B."/>
            <person name="Varghese N."/>
            <person name="Shapiro N."/>
            <person name="Woyke T."/>
            <person name="Kripides N.C."/>
            <person name="Vasilenko O.V."/>
        </authorList>
    </citation>
    <scope>NUCLEOTIDE SEQUENCE [LARGE SCALE GENOMIC DNA]</scope>
    <source>
        <strain evidence="4">GLS2T</strain>
    </source>
</reference>
<dbReference type="PANTHER" id="PTHR13799:SF14">
    <property type="entry name" value="GTP CYCLOHYDROLASE 1 TYPE 2 HOMOLOG"/>
    <property type="match status" value="1"/>
</dbReference>
<protein>
    <submittedName>
        <fullName evidence="3">Nif3-like dinuclear metal center hexameric protein</fullName>
    </submittedName>
</protein>